<feature type="transmembrane region" description="Helical" evidence="6">
    <location>
        <begin position="205"/>
        <end position="229"/>
    </location>
</feature>
<feature type="transmembrane region" description="Helical" evidence="6">
    <location>
        <begin position="267"/>
        <end position="287"/>
    </location>
</feature>
<evidence type="ECO:0000313" key="9">
    <source>
        <dbReference type="Proteomes" id="UP000274097"/>
    </source>
</evidence>
<protein>
    <submittedName>
        <fullName evidence="7">TerC family protein</fullName>
    </submittedName>
    <submittedName>
        <fullName evidence="8">TerC/Alx family metal homeostasis membrane protein</fullName>
    </submittedName>
</protein>
<dbReference type="EMBL" id="RFLX01000001">
    <property type="protein sequence ID" value="RMI27036.1"/>
    <property type="molecule type" value="Genomic_DNA"/>
</dbReference>
<keyword evidence="4 6" id="KW-1133">Transmembrane helix</keyword>
<dbReference type="FunCoup" id="A0A3A9J8T3">
    <property type="interactions" value="264"/>
</dbReference>
<keyword evidence="9" id="KW-1185">Reference proteome</keyword>
<organism evidence="7 10">
    <name type="scientific">Teichococcus wenyumeiae</name>
    <dbReference type="NCBI Taxonomy" id="2478470"/>
    <lineage>
        <taxon>Bacteria</taxon>
        <taxon>Pseudomonadati</taxon>
        <taxon>Pseudomonadota</taxon>
        <taxon>Alphaproteobacteria</taxon>
        <taxon>Acetobacterales</taxon>
        <taxon>Roseomonadaceae</taxon>
        <taxon>Roseomonas</taxon>
    </lineage>
</organism>
<dbReference type="InParanoid" id="A0A3A9J8T3"/>
<dbReference type="Proteomes" id="UP000278036">
    <property type="component" value="Unassembled WGS sequence"/>
</dbReference>
<dbReference type="InterPro" id="IPR022369">
    <property type="entry name" value="Integral_membrane_TerC_rswitch"/>
</dbReference>
<sequence>MEASPVFWVAFNAAVLGLLLLDLGVFAKKSPNGEPAPVPVRTALIKSAAYIALAGAFFVWLRMTYGDTPEERATKSLEFLTGYVIEWSLSVDNIFVFVLLFAKFGVPAAYQHRVLFWGILGALVMRGVMILVGTALLREFDWLMVVFGLFLVWSGYKMLRSADEEEDPTGSPILAWLRRHLPVTDSYRGNAFTVREAGKLMVTPLLLVLVLIELTDLFFALDSIPAIFAVSTDPFIVYTANVFAILGLRAMYFALAGVIHRFKYLKHGLSIVLMIVGVKMLANWYAGGKAIPVEYALMVTGGIIAGSIALSLWKTRGQPVVDEHPKVIEQEQ</sequence>
<feature type="transmembrane region" description="Helical" evidence="6">
    <location>
        <begin position="235"/>
        <end position="255"/>
    </location>
</feature>
<evidence type="ECO:0000313" key="8">
    <source>
        <dbReference type="EMBL" id="RMI27036.1"/>
    </source>
</evidence>
<dbReference type="OrthoDB" id="9783692at2"/>
<reference evidence="7 10" key="1">
    <citation type="submission" date="2018-09" db="EMBL/GenBank/DDBJ databases">
        <title>Roseomonas sp. nov., isolated from feces of Tibetan antelopes in the Qinghai-Tibet plateau, China.</title>
        <authorList>
            <person name="Tian Z."/>
        </authorList>
    </citation>
    <scope>NUCLEOTIDE SEQUENCE [LARGE SCALE GENOMIC DNA]</scope>
    <source>
        <strain evidence="8 9">Z23</strain>
        <strain evidence="7 10">Z24</strain>
    </source>
</reference>
<feature type="transmembrane region" description="Helical" evidence="6">
    <location>
        <begin position="114"/>
        <end position="136"/>
    </location>
</feature>
<name>A0A3A9J8T3_9PROT</name>
<dbReference type="InterPro" id="IPR005496">
    <property type="entry name" value="Integral_membrane_TerC"/>
</dbReference>
<keyword evidence="3 6" id="KW-0812">Transmembrane</keyword>
<comment type="subcellular location">
    <subcellularLocation>
        <location evidence="1">Membrane</location>
        <topology evidence="1">Multi-pass membrane protein</topology>
    </subcellularLocation>
</comment>
<dbReference type="Proteomes" id="UP000274097">
    <property type="component" value="Unassembled WGS sequence"/>
</dbReference>
<gene>
    <name evidence="7" type="ORF">D6Z83_17575</name>
    <name evidence="8" type="ORF">EBE87_01240</name>
</gene>
<evidence type="ECO:0000256" key="4">
    <source>
        <dbReference type="ARBA" id="ARBA00022989"/>
    </source>
</evidence>
<evidence type="ECO:0000256" key="2">
    <source>
        <dbReference type="ARBA" id="ARBA00007511"/>
    </source>
</evidence>
<comment type="caution">
    <text evidence="7">The sequence shown here is derived from an EMBL/GenBank/DDBJ whole genome shotgun (WGS) entry which is preliminary data.</text>
</comment>
<keyword evidence="5 6" id="KW-0472">Membrane</keyword>
<dbReference type="PANTHER" id="PTHR30238:SF0">
    <property type="entry name" value="THYLAKOID MEMBRANE PROTEIN TERC, CHLOROPLASTIC"/>
    <property type="match status" value="1"/>
</dbReference>
<feature type="transmembrane region" description="Helical" evidence="6">
    <location>
        <begin position="293"/>
        <end position="313"/>
    </location>
</feature>
<dbReference type="AlphaFoldDB" id="A0A3A9J8T3"/>
<evidence type="ECO:0000256" key="3">
    <source>
        <dbReference type="ARBA" id="ARBA00022692"/>
    </source>
</evidence>
<dbReference type="EMBL" id="RAQU01000121">
    <property type="protein sequence ID" value="RKK02852.1"/>
    <property type="molecule type" value="Genomic_DNA"/>
</dbReference>
<comment type="similarity">
    <text evidence="2">Belongs to the TerC family.</text>
</comment>
<feature type="transmembrane region" description="Helical" evidence="6">
    <location>
        <begin position="80"/>
        <end position="102"/>
    </location>
</feature>
<feature type="transmembrane region" description="Helical" evidence="6">
    <location>
        <begin position="142"/>
        <end position="159"/>
    </location>
</feature>
<evidence type="ECO:0000256" key="1">
    <source>
        <dbReference type="ARBA" id="ARBA00004141"/>
    </source>
</evidence>
<dbReference type="Pfam" id="PF03741">
    <property type="entry name" value="TerC"/>
    <property type="match status" value="1"/>
</dbReference>
<dbReference type="NCBIfam" id="TIGR03718">
    <property type="entry name" value="R_switched_Alx"/>
    <property type="match status" value="1"/>
</dbReference>
<evidence type="ECO:0000256" key="6">
    <source>
        <dbReference type="SAM" id="Phobius"/>
    </source>
</evidence>
<evidence type="ECO:0000313" key="7">
    <source>
        <dbReference type="EMBL" id="RKK02852.1"/>
    </source>
</evidence>
<proteinExistence type="inferred from homology"/>
<dbReference type="GO" id="GO:0016020">
    <property type="term" value="C:membrane"/>
    <property type="evidence" value="ECO:0007669"/>
    <property type="project" value="UniProtKB-SubCell"/>
</dbReference>
<accession>A0A3A9J8T3</accession>
<feature type="transmembrane region" description="Helical" evidence="6">
    <location>
        <begin position="6"/>
        <end position="26"/>
    </location>
</feature>
<evidence type="ECO:0000256" key="5">
    <source>
        <dbReference type="ARBA" id="ARBA00023136"/>
    </source>
</evidence>
<evidence type="ECO:0000313" key="10">
    <source>
        <dbReference type="Proteomes" id="UP000278036"/>
    </source>
</evidence>
<dbReference type="PANTHER" id="PTHR30238">
    <property type="entry name" value="MEMBRANE BOUND PREDICTED REDOX MODULATOR"/>
    <property type="match status" value="1"/>
</dbReference>
<dbReference type="RefSeq" id="WP_120639570.1">
    <property type="nucleotide sequence ID" value="NZ_RAQU01000121.1"/>
</dbReference>
<feature type="transmembrane region" description="Helical" evidence="6">
    <location>
        <begin position="38"/>
        <end position="60"/>
    </location>
</feature>